<accession>V6Z3S6</accession>
<sequence>MRTGVGKDRSDLLINQTLVNTKSFLALVRDASFMLQAWQKVQKLLLRH</sequence>
<organism evidence="1 2">
    <name type="scientific">Streptococcus agalactiae LMG 14747</name>
    <dbReference type="NCBI Taxonomy" id="1154860"/>
    <lineage>
        <taxon>Bacteria</taxon>
        <taxon>Bacillati</taxon>
        <taxon>Bacillota</taxon>
        <taxon>Bacilli</taxon>
        <taxon>Lactobacillales</taxon>
        <taxon>Streptococcaceae</taxon>
        <taxon>Streptococcus</taxon>
    </lineage>
</organism>
<evidence type="ECO:0000313" key="1">
    <source>
        <dbReference type="EMBL" id="ESV55552.1"/>
    </source>
</evidence>
<proteinExistence type="predicted"/>
<evidence type="ECO:0000313" key="2">
    <source>
        <dbReference type="Proteomes" id="UP000018482"/>
    </source>
</evidence>
<reference evidence="1 2" key="1">
    <citation type="submission" date="2013-05" db="EMBL/GenBank/DDBJ databases">
        <authorList>
            <person name="Richards V.P."/>
            <person name="Durkin S.A.S."/>
            <person name="Kim M."/>
            <person name="Pavinski Bitar P.D."/>
            <person name="Stanhope M.J."/>
            <person name="Town C.D."/>
            <person name="Venter J.C."/>
        </authorList>
    </citation>
    <scope>NUCLEOTIDE SEQUENCE [LARGE SCALE GENOMIC DNA]</scope>
    <source>
        <strain evidence="1 2">LMG 14747</strain>
    </source>
</reference>
<dbReference type="AlphaFoldDB" id="V6Z3S6"/>
<gene>
    <name evidence="1" type="ORF">SAG0136_10215</name>
</gene>
<dbReference type="Proteomes" id="UP000018482">
    <property type="component" value="Unassembled WGS sequence"/>
</dbReference>
<comment type="caution">
    <text evidence="1">The sequence shown here is derived from an EMBL/GenBank/DDBJ whole genome shotgun (WGS) entry which is preliminary data.</text>
</comment>
<dbReference type="EMBL" id="ANQC01000135">
    <property type="protein sequence ID" value="ESV55552.1"/>
    <property type="molecule type" value="Genomic_DNA"/>
</dbReference>
<protein>
    <submittedName>
        <fullName evidence="1">Uncharacterized protein</fullName>
    </submittedName>
</protein>
<name>V6Z3S6_STRAG</name>